<name>A0ABS1WTS9_9GAMM</name>
<comment type="caution">
    <text evidence="2">The sequence shown here is derived from an EMBL/GenBank/DDBJ whole genome shotgun (WGS) entry which is preliminary data.</text>
</comment>
<dbReference type="InterPro" id="IPR055507">
    <property type="entry name" value="DUF7079"/>
</dbReference>
<feature type="domain" description="DUF7079" evidence="1">
    <location>
        <begin position="2"/>
        <end position="76"/>
    </location>
</feature>
<gene>
    <name evidence="2" type="ORF">JM946_06465</name>
</gene>
<evidence type="ECO:0000259" key="1">
    <source>
        <dbReference type="Pfam" id="PF23296"/>
    </source>
</evidence>
<organism evidence="2 3">
    <name type="scientific">Steroidobacter gossypii</name>
    <dbReference type="NCBI Taxonomy" id="2805490"/>
    <lineage>
        <taxon>Bacteria</taxon>
        <taxon>Pseudomonadati</taxon>
        <taxon>Pseudomonadota</taxon>
        <taxon>Gammaproteobacteria</taxon>
        <taxon>Steroidobacterales</taxon>
        <taxon>Steroidobacteraceae</taxon>
        <taxon>Steroidobacter</taxon>
    </lineage>
</organism>
<evidence type="ECO:0000313" key="3">
    <source>
        <dbReference type="Proteomes" id="UP000661077"/>
    </source>
</evidence>
<evidence type="ECO:0000313" key="2">
    <source>
        <dbReference type="EMBL" id="MBM0104380.1"/>
    </source>
</evidence>
<sequence>MEQLDEICVFEVGPVLFSNLESVAGEWAGFDPSWLEQEILKAMAHVESRDRAWRRRKRTMHIAGGTWQEVRTKIEQIRNQAALNISLDRPRPG</sequence>
<proteinExistence type="predicted"/>
<keyword evidence="3" id="KW-1185">Reference proteome</keyword>
<dbReference type="Pfam" id="PF23296">
    <property type="entry name" value="DUF7079"/>
    <property type="match status" value="1"/>
</dbReference>
<protein>
    <recommendedName>
        <fullName evidence="1">DUF7079 domain-containing protein</fullName>
    </recommendedName>
</protein>
<dbReference type="Proteomes" id="UP000661077">
    <property type="component" value="Unassembled WGS sequence"/>
</dbReference>
<reference evidence="2 3" key="1">
    <citation type="journal article" date="2021" name="Int. J. Syst. Evol. Microbiol.">
        <title>Steroidobacter gossypii sp. nov., isolated from soil of cotton cropping field.</title>
        <authorList>
            <person name="Huang R."/>
            <person name="Yang S."/>
            <person name="Zhen C."/>
            <person name="Liu W."/>
        </authorList>
    </citation>
    <scope>NUCLEOTIDE SEQUENCE [LARGE SCALE GENOMIC DNA]</scope>
    <source>
        <strain evidence="2 3">S1-65</strain>
    </source>
</reference>
<dbReference type="EMBL" id="JAEVLS010000001">
    <property type="protein sequence ID" value="MBM0104380.1"/>
    <property type="molecule type" value="Genomic_DNA"/>
</dbReference>
<accession>A0ABS1WTS9</accession>